<reference evidence="2 3" key="1">
    <citation type="submission" date="2021-07" db="EMBL/GenBank/DDBJ databases">
        <title>Clostridium weizhouense sp. nov., an anaerobic bacterium isolated from activated sludge of Petroleum wastewater.</title>
        <authorList>
            <person name="Li Q."/>
        </authorList>
    </citation>
    <scope>NUCLEOTIDE SEQUENCE [LARGE SCALE GENOMIC DNA]</scope>
    <source>
        <strain evidence="2 3">YB-6</strain>
    </source>
</reference>
<dbReference type="Gene3D" id="2.10.270.10">
    <property type="entry name" value="Cholin Binding"/>
    <property type="match status" value="1"/>
</dbReference>
<keyword evidence="1" id="KW-0732">Signal</keyword>
<gene>
    <name evidence="2" type="ORF">KYD98_17270</name>
</gene>
<name>A0ABS7AT40_9CLOT</name>
<evidence type="ECO:0000313" key="2">
    <source>
        <dbReference type="EMBL" id="MBW6411835.1"/>
    </source>
</evidence>
<dbReference type="RefSeq" id="WP_219781300.1">
    <property type="nucleotide sequence ID" value="NZ_JAHXPT010000021.1"/>
</dbReference>
<feature type="chain" id="PRO_5046587459" evidence="1">
    <location>
        <begin position="26"/>
        <end position="135"/>
    </location>
</feature>
<evidence type="ECO:0000313" key="3">
    <source>
        <dbReference type="Proteomes" id="UP001519921"/>
    </source>
</evidence>
<evidence type="ECO:0000256" key="1">
    <source>
        <dbReference type="SAM" id="SignalP"/>
    </source>
</evidence>
<dbReference type="Proteomes" id="UP001519921">
    <property type="component" value="Unassembled WGS sequence"/>
</dbReference>
<feature type="signal peptide" evidence="1">
    <location>
        <begin position="1"/>
        <end position="25"/>
    </location>
</feature>
<sequence>MKKILMKIFSILFISCILFSTNAFAGTWIQHQGNEGWVNGVYYGGWNYLNDDGTCAENCWKYINGNWYYFGIGDACAYTGLKTIGDKDYYFDSINCDMKHDQYVRIGNGRHAAMAWACSDGHIDYSNTTFQDYVK</sequence>
<proteinExistence type="predicted"/>
<comment type="caution">
    <text evidence="2">The sequence shown here is derived from an EMBL/GenBank/DDBJ whole genome shotgun (WGS) entry which is preliminary data.</text>
</comment>
<dbReference type="SUPFAM" id="SSF69360">
    <property type="entry name" value="Cell wall binding repeat"/>
    <property type="match status" value="1"/>
</dbReference>
<keyword evidence="3" id="KW-1185">Reference proteome</keyword>
<organism evidence="2 3">
    <name type="scientific">Clostridium weizhouense</name>
    <dbReference type="NCBI Taxonomy" id="2859781"/>
    <lineage>
        <taxon>Bacteria</taxon>
        <taxon>Bacillati</taxon>
        <taxon>Bacillota</taxon>
        <taxon>Clostridia</taxon>
        <taxon>Eubacteriales</taxon>
        <taxon>Clostridiaceae</taxon>
        <taxon>Clostridium</taxon>
    </lineage>
</organism>
<protein>
    <submittedName>
        <fullName evidence="2">Uncharacterized protein</fullName>
    </submittedName>
</protein>
<dbReference type="EMBL" id="JAHXPT010000021">
    <property type="protein sequence ID" value="MBW6411835.1"/>
    <property type="molecule type" value="Genomic_DNA"/>
</dbReference>
<accession>A0ABS7AT40</accession>